<reference evidence="1 2" key="1">
    <citation type="journal article" date="2019" name="Nat. Med.">
        <title>A library of human gut bacterial isolates paired with longitudinal multiomics data enables mechanistic microbiome research.</title>
        <authorList>
            <person name="Poyet M."/>
            <person name="Groussin M."/>
            <person name="Gibbons S.M."/>
            <person name="Avila-Pacheco J."/>
            <person name="Jiang X."/>
            <person name="Kearney S.M."/>
            <person name="Perrotta A.R."/>
            <person name="Berdy B."/>
            <person name="Zhao S."/>
            <person name="Lieberman T.D."/>
            <person name="Swanson P.K."/>
            <person name="Smith M."/>
            <person name="Roesemann S."/>
            <person name="Alexander J.E."/>
            <person name="Rich S.A."/>
            <person name="Livny J."/>
            <person name="Vlamakis H."/>
            <person name="Clish C."/>
            <person name="Bullock K."/>
            <person name="Deik A."/>
            <person name="Scott J."/>
            <person name="Pierce K.A."/>
            <person name="Xavier R.J."/>
            <person name="Alm E.J."/>
        </authorList>
    </citation>
    <scope>NUCLEOTIDE SEQUENCE [LARGE SCALE GENOMIC DNA]</scope>
    <source>
        <strain evidence="1 2">BIOML-A134</strain>
    </source>
</reference>
<name>A0A5M5D9E9_BACOV</name>
<proteinExistence type="predicted"/>
<dbReference type="Proteomes" id="UP000473905">
    <property type="component" value="Unassembled WGS sequence"/>
</dbReference>
<evidence type="ECO:0000313" key="2">
    <source>
        <dbReference type="Proteomes" id="UP000473905"/>
    </source>
</evidence>
<accession>A0A5M5D9E9</accession>
<organism evidence="1 2">
    <name type="scientific">Bacteroides ovatus</name>
    <dbReference type="NCBI Taxonomy" id="28116"/>
    <lineage>
        <taxon>Bacteria</taxon>
        <taxon>Pseudomonadati</taxon>
        <taxon>Bacteroidota</taxon>
        <taxon>Bacteroidia</taxon>
        <taxon>Bacteroidales</taxon>
        <taxon>Bacteroidaceae</taxon>
        <taxon>Bacteroides</taxon>
    </lineage>
</organism>
<keyword evidence="2" id="KW-1185">Reference proteome</keyword>
<dbReference type="AlphaFoldDB" id="A0A5M5D9E9"/>
<dbReference type="EMBL" id="VWKB01000011">
    <property type="protein sequence ID" value="KAA4100411.1"/>
    <property type="molecule type" value="Genomic_DNA"/>
</dbReference>
<comment type="caution">
    <text evidence="1">The sequence shown here is derived from an EMBL/GenBank/DDBJ whole genome shotgun (WGS) entry which is preliminary data.</text>
</comment>
<evidence type="ECO:0000313" key="1">
    <source>
        <dbReference type="EMBL" id="KAA4100411.1"/>
    </source>
</evidence>
<gene>
    <name evidence="1" type="ORF">F3D66_09275</name>
</gene>
<sequence length="67" mass="7546">MQVSLDAVKANLICGKDTLKEDYKSSDFFFWNKVPVGIARAIVWADGFIADSDTLYVHEGQTTQKDF</sequence>
<protein>
    <submittedName>
        <fullName evidence="1">Uncharacterized protein</fullName>
    </submittedName>
</protein>